<protein>
    <submittedName>
        <fullName evidence="1">Uncharacterized protein</fullName>
    </submittedName>
</protein>
<proteinExistence type="predicted"/>
<accession>A0A143FIS5</accession>
<evidence type="ECO:0000313" key="1">
    <source>
        <dbReference type="EMBL" id="AMW61748.1"/>
    </source>
</evidence>
<dbReference type="EMBL" id="KU737345">
    <property type="protein sequence ID" value="AMW61748.1"/>
    <property type="molecule type" value="Genomic_DNA"/>
</dbReference>
<gene>
    <name evidence="1" type="ORF">JUGLONE_199</name>
</gene>
<organism evidence="1 2">
    <name type="scientific">Bacillus phage Juglone</name>
    <dbReference type="NCBI Taxonomy" id="1805949"/>
    <lineage>
        <taxon>Viruses</taxon>
        <taxon>Duplodnaviria</taxon>
        <taxon>Heunggongvirae</taxon>
        <taxon>Uroviricota</taxon>
        <taxon>Caudoviricetes</taxon>
        <taxon>Herelleviridae</taxon>
        <taxon>Bastillevirinae</taxon>
        <taxon>Bequatrovirus</taxon>
        <taxon>Bequatrovirus troll</taxon>
    </lineage>
</organism>
<reference evidence="2" key="1">
    <citation type="submission" date="2016-02" db="EMBL/GenBank/DDBJ databases">
        <authorList>
            <person name="Mokah H."/>
            <person name="Prakash A."/>
            <person name="Horton L."/>
            <person name="Cochran E."/>
            <person name="Foltz S."/>
            <person name="Olszewski N."/>
            <person name="Jeyasankar M."/>
            <person name="Sehgal N."/>
            <person name="Miller A."/>
            <person name="Luong A."/>
            <person name="Miller R."/>
            <person name="Afzal A."/>
            <person name="Dandamudi K."/>
            <person name="Yoo S."/>
            <person name="Shi R."/>
            <person name="Carvalho R."/>
            <person name="Koparde V.N."/>
            <person name="Lee V."/>
            <person name="Buck G."/>
            <person name="Serrano M.G."/>
            <person name="Johnson A."/>
        </authorList>
    </citation>
    <scope>NUCLEOTIDE SEQUENCE [LARGE SCALE GENOMIC DNA]</scope>
</reference>
<evidence type="ECO:0000313" key="2">
    <source>
        <dbReference type="Proteomes" id="UP000225977"/>
    </source>
</evidence>
<dbReference type="Proteomes" id="UP000225977">
    <property type="component" value="Segment"/>
</dbReference>
<name>A0A143FIS5_9CAUD</name>
<sequence>MNHVTKIANLKAELAELEEKQVFYLIETGIDDTGEEYQLCREVPEWWTMQEIDDDIQDDADTNVGAEFKEWSFRLSTVPVREYGLWL</sequence>